<evidence type="ECO:0000259" key="3">
    <source>
        <dbReference type="PROSITE" id="PS50158"/>
    </source>
</evidence>
<evidence type="ECO:0000256" key="1">
    <source>
        <dbReference type="PROSITE-ProRule" id="PRU00047"/>
    </source>
</evidence>
<feature type="compositionally biased region" description="Basic residues" evidence="2">
    <location>
        <begin position="79"/>
        <end position="99"/>
    </location>
</feature>
<dbReference type="InterPro" id="IPR001878">
    <property type="entry name" value="Znf_CCHC"/>
</dbReference>
<keyword evidence="1" id="KW-0863">Zinc-finger</keyword>
<gene>
    <name evidence="4" type="ORF">GPM918_LOCUS5026</name>
    <name evidence="5" type="ORF">SRO942_LOCUS5027</name>
</gene>
<feature type="compositionally biased region" description="Basic and acidic residues" evidence="2">
    <location>
        <begin position="168"/>
        <end position="177"/>
    </location>
</feature>
<name>A0A813V1W8_9BILA</name>
<dbReference type="SUPFAM" id="SSF57756">
    <property type="entry name" value="Retrovirus zinc finger-like domains"/>
    <property type="match status" value="1"/>
</dbReference>
<evidence type="ECO:0000313" key="4">
    <source>
        <dbReference type="EMBL" id="CAF0830467.1"/>
    </source>
</evidence>
<reference evidence="4" key="1">
    <citation type="submission" date="2021-02" db="EMBL/GenBank/DDBJ databases">
        <authorList>
            <person name="Nowell W R."/>
        </authorList>
    </citation>
    <scope>NUCLEOTIDE SEQUENCE</scope>
</reference>
<organism evidence="4 6">
    <name type="scientific">Didymodactylos carnosus</name>
    <dbReference type="NCBI Taxonomy" id="1234261"/>
    <lineage>
        <taxon>Eukaryota</taxon>
        <taxon>Metazoa</taxon>
        <taxon>Spiralia</taxon>
        <taxon>Gnathifera</taxon>
        <taxon>Rotifera</taxon>
        <taxon>Eurotatoria</taxon>
        <taxon>Bdelloidea</taxon>
        <taxon>Philodinida</taxon>
        <taxon>Philodinidae</taxon>
        <taxon>Didymodactylos</taxon>
    </lineage>
</organism>
<accession>A0A813V1W8</accession>
<dbReference type="InterPro" id="IPR036875">
    <property type="entry name" value="Znf_CCHC_sf"/>
</dbReference>
<keyword evidence="1" id="KW-0862">Zinc</keyword>
<proteinExistence type="predicted"/>
<feature type="domain" description="CCHC-type" evidence="3">
    <location>
        <begin position="55"/>
        <end position="70"/>
    </location>
</feature>
<dbReference type="GO" id="GO:0008270">
    <property type="term" value="F:zinc ion binding"/>
    <property type="evidence" value="ECO:0007669"/>
    <property type="project" value="UniProtKB-KW"/>
</dbReference>
<protein>
    <recommendedName>
        <fullName evidence="3">CCHC-type domain-containing protein</fullName>
    </recommendedName>
</protein>
<comment type="caution">
    <text evidence="4">The sequence shown here is derived from an EMBL/GenBank/DDBJ whole genome shotgun (WGS) entry which is preliminary data.</text>
</comment>
<feature type="region of interest" description="Disordered" evidence="2">
    <location>
        <begin position="69"/>
        <end position="198"/>
    </location>
</feature>
<dbReference type="OrthoDB" id="1099063at2759"/>
<evidence type="ECO:0000256" key="2">
    <source>
        <dbReference type="SAM" id="MobiDB-lite"/>
    </source>
</evidence>
<dbReference type="EMBL" id="CAJOBC010000710">
    <property type="protein sequence ID" value="CAF3617529.1"/>
    <property type="molecule type" value="Genomic_DNA"/>
</dbReference>
<dbReference type="Proteomes" id="UP000663829">
    <property type="component" value="Unassembled WGS sequence"/>
</dbReference>
<feature type="compositionally biased region" description="Basic residues" evidence="2">
    <location>
        <begin position="181"/>
        <end position="192"/>
    </location>
</feature>
<keyword evidence="6" id="KW-1185">Reference proteome</keyword>
<dbReference type="EMBL" id="CAJNOQ010000710">
    <property type="protein sequence ID" value="CAF0830467.1"/>
    <property type="molecule type" value="Genomic_DNA"/>
</dbReference>
<keyword evidence="1" id="KW-0479">Metal-binding</keyword>
<feature type="compositionally biased region" description="Polar residues" evidence="2">
    <location>
        <begin position="129"/>
        <end position="139"/>
    </location>
</feature>
<dbReference type="GO" id="GO:0003676">
    <property type="term" value="F:nucleic acid binding"/>
    <property type="evidence" value="ECO:0007669"/>
    <property type="project" value="InterPro"/>
</dbReference>
<evidence type="ECO:0000313" key="5">
    <source>
        <dbReference type="EMBL" id="CAF3617529.1"/>
    </source>
</evidence>
<evidence type="ECO:0000313" key="6">
    <source>
        <dbReference type="Proteomes" id="UP000663829"/>
    </source>
</evidence>
<dbReference type="AlphaFoldDB" id="A0A813V1W8"/>
<dbReference type="Proteomes" id="UP000681722">
    <property type="component" value="Unassembled WGS sequence"/>
</dbReference>
<dbReference type="PROSITE" id="PS50158">
    <property type="entry name" value="ZF_CCHC"/>
    <property type="match status" value="1"/>
</dbReference>
<sequence length="198" mass="23362">MFRQLPIAILADNAIKDKHGRILNGMRTVVEWVKSGPRQPGQNFVRRDRYARNICYNCMDPGHHSWECTKDTGLSKPPPKQRRSRSGSGSRMRREKRRSMSNSRSRSNDRQVRQKRKRSQSNERIHNINVGNNYEQRQMSRSHRNQHSPPQPQNAHRERQHGITTRSRRQEPLRTTEKSSSSKHRQSQRSVHHANGYE</sequence>